<protein>
    <submittedName>
        <fullName evidence="1">Uncharacterized conserved protein GlcG, DUF336 family</fullName>
    </submittedName>
</protein>
<dbReference type="SUPFAM" id="SSF143744">
    <property type="entry name" value="GlcG-like"/>
    <property type="match status" value="1"/>
</dbReference>
<evidence type="ECO:0000313" key="1">
    <source>
        <dbReference type="EMBL" id="SDS04544.1"/>
    </source>
</evidence>
<reference evidence="1" key="1">
    <citation type="submission" date="2016-10" db="EMBL/GenBank/DDBJ databases">
        <authorList>
            <person name="Varghese N."/>
            <person name="Submissions S."/>
        </authorList>
    </citation>
    <scope>NUCLEOTIDE SEQUENCE [LARGE SCALE GENOMIC DNA]</scope>
    <source>
        <strain evidence="1">DSM 22082</strain>
    </source>
</reference>
<accession>A0A1H1P026</accession>
<dbReference type="STRING" id="629680.SAMN04489751_1098"/>
<dbReference type="InterPro" id="IPR038084">
    <property type="entry name" value="PduO/GlcC-like_sf"/>
</dbReference>
<dbReference type="Pfam" id="PF03928">
    <property type="entry name" value="HbpS-like"/>
    <property type="match status" value="1"/>
</dbReference>
<dbReference type="InterPro" id="IPR052517">
    <property type="entry name" value="GlcG_carb_metab_protein"/>
</dbReference>
<organism evidence="1 2">
    <name type="scientific">Brevibacterium sandarakinum</name>
    <dbReference type="NCBI Taxonomy" id="629680"/>
    <lineage>
        <taxon>Bacteria</taxon>
        <taxon>Bacillati</taxon>
        <taxon>Actinomycetota</taxon>
        <taxon>Actinomycetes</taxon>
        <taxon>Micrococcales</taxon>
        <taxon>Brevibacteriaceae</taxon>
        <taxon>Brevibacterium</taxon>
    </lineage>
</organism>
<name>A0A1H1P026_BRESA</name>
<dbReference type="InterPro" id="IPR005624">
    <property type="entry name" value="PduO/GlcC-like"/>
</dbReference>
<dbReference type="PANTHER" id="PTHR34309">
    <property type="entry name" value="SLR1406 PROTEIN"/>
    <property type="match status" value="1"/>
</dbReference>
<dbReference type="OrthoDB" id="9778896at2"/>
<proteinExistence type="predicted"/>
<dbReference type="Proteomes" id="UP000199700">
    <property type="component" value="Chromosome"/>
</dbReference>
<dbReference type="EMBL" id="LT629739">
    <property type="protein sequence ID" value="SDS04544.1"/>
    <property type="molecule type" value="Genomic_DNA"/>
</dbReference>
<keyword evidence="2" id="KW-1185">Reference proteome</keyword>
<dbReference type="Gene3D" id="3.30.450.150">
    <property type="entry name" value="Haem-degrading domain"/>
    <property type="match status" value="1"/>
</dbReference>
<dbReference type="PANTHER" id="PTHR34309:SF1">
    <property type="entry name" value="PROTEIN GLCG"/>
    <property type="match status" value="1"/>
</dbReference>
<dbReference type="RefSeq" id="WP_092103843.1">
    <property type="nucleotide sequence ID" value="NZ_LT629739.1"/>
</dbReference>
<evidence type="ECO:0000313" key="2">
    <source>
        <dbReference type="Proteomes" id="UP000199700"/>
    </source>
</evidence>
<gene>
    <name evidence="1" type="ORF">SAMN04489751_1098</name>
</gene>
<sequence length="153" mass="15479">MTDVKNVSTISAESAQLIIAAADEAALVQAQLRFAIAVVDHAGVLKVIVRQDGAKLNAVQVAQDKAYTAAASQMSTEQWSKALASDAVLAAGAPTGIDRLVSMGGGLPIVIDDEVVGAIGVSGGHWSDDVRVATAGLTALDRSQNGLGEGRGS</sequence>
<dbReference type="AlphaFoldDB" id="A0A1H1P026"/>